<organism evidence="1">
    <name type="scientific">Arundo donax</name>
    <name type="common">Giant reed</name>
    <name type="synonym">Donax arundinaceus</name>
    <dbReference type="NCBI Taxonomy" id="35708"/>
    <lineage>
        <taxon>Eukaryota</taxon>
        <taxon>Viridiplantae</taxon>
        <taxon>Streptophyta</taxon>
        <taxon>Embryophyta</taxon>
        <taxon>Tracheophyta</taxon>
        <taxon>Spermatophyta</taxon>
        <taxon>Magnoliopsida</taxon>
        <taxon>Liliopsida</taxon>
        <taxon>Poales</taxon>
        <taxon>Poaceae</taxon>
        <taxon>PACMAD clade</taxon>
        <taxon>Arundinoideae</taxon>
        <taxon>Arundineae</taxon>
        <taxon>Arundo</taxon>
    </lineage>
</organism>
<dbReference type="EMBL" id="GBRH01257481">
    <property type="protein sequence ID" value="JAD40414.1"/>
    <property type="molecule type" value="Transcribed_RNA"/>
</dbReference>
<evidence type="ECO:0000313" key="1">
    <source>
        <dbReference type="EMBL" id="JAD40414.1"/>
    </source>
</evidence>
<proteinExistence type="predicted"/>
<protein>
    <submittedName>
        <fullName evidence="1">Uncharacterized protein</fullName>
    </submittedName>
</protein>
<accession>A0A0A8ZLX3</accession>
<name>A0A0A8ZLX3_ARUDO</name>
<reference evidence="1" key="1">
    <citation type="submission" date="2014-09" db="EMBL/GenBank/DDBJ databases">
        <authorList>
            <person name="Magalhaes I.L.F."/>
            <person name="Oliveira U."/>
            <person name="Santos F.R."/>
            <person name="Vidigal T.H.D.A."/>
            <person name="Brescovit A.D."/>
            <person name="Santos A.J."/>
        </authorList>
    </citation>
    <scope>NUCLEOTIDE SEQUENCE</scope>
    <source>
        <tissue evidence="1">Shoot tissue taken approximately 20 cm above the soil surface</tissue>
    </source>
</reference>
<reference evidence="1" key="2">
    <citation type="journal article" date="2015" name="Data Brief">
        <title>Shoot transcriptome of the giant reed, Arundo donax.</title>
        <authorList>
            <person name="Barrero R.A."/>
            <person name="Guerrero F.D."/>
            <person name="Moolhuijzen P."/>
            <person name="Goolsby J.A."/>
            <person name="Tidwell J."/>
            <person name="Bellgard S.E."/>
            <person name="Bellgard M.I."/>
        </authorList>
    </citation>
    <scope>NUCLEOTIDE SEQUENCE</scope>
    <source>
        <tissue evidence="1">Shoot tissue taken approximately 20 cm above the soil surface</tissue>
    </source>
</reference>
<sequence length="60" mass="6230">MAFSVRKLSIFSNASMAIALGVSIVTSLCPCFNAIYSSETLASALAYDSILCSKSAVSFA</sequence>
<dbReference type="AlphaFoldDB" id="A0A0A8ZLX3"/>